<sequence>MQISSLRGSEEPNGITSNSDERVAKVTCWTFFAKDCNFSMQF</sequence>
<dbReference type="Proteomes" id="UP000265566">
    <property type="component" value="Chromosome 1"/>
</dbReference>
<organism evidence="1">
    <name type="scientific">Medicago truncatula</name>
    <name type="common">Barrel medic</name>
    <name type="synonym">Medicago tribuloides</name>
    <dbReference type="NCBI Taxonomy" id="3880"/>
    <lineage>
        <taxon>Eukaryota</taxon>
        <taxon>Viridiplantae</taxon>
        <taxon>Streptophyta</taxon>
        <taxon>Embryophyta</taxon>
        <taxon>Tracheophyta</taxon>
        <taxon>Spermatophyta</taxon>
        <taxon>Magnoliopsida</taxon>
        <taxon>eudicotyledons</taxon>
        <taxon>Gunneridae</taxon>
        <taxon>Pentapetalae</taxon>
        <taxon>rosids</taxon>
        <taxon>fabids</taxon>
        <taxon>Fabales</taxon>
        <taxon>Fabaceae</taxon>
        <taxon>Papilionoideae</taxon>
        <taxon>50 kb inversion clade</taxon>
        <taxon>NPAAA clade</taxon>
        <taxon>Hologalegina</taxon>
        <taxon>IRL clade</taxon>
        <taxon>Trifolieae</taxon>
        <taxon>Medicago</taxon>
    </lineage>
</organism>
<dbReference type="EMBL" id="PSQE01000001">
    <property type="protein sequence ID" value="RHN78754.1"/>
    <property type="molecule type" value="Genomic_DNA"/>
</dbReference>
<gene>
    <name evidence="1" type="ORF">MtrunA17_Chr1g0169391</name>
</gene>
<dbReference type="Gramene" id="rna2402">
    <property type="protein sequence ID" value="RHN78754.1"/>
    <property type="gene ID" value="gene2402"/>
</dbReference>
<name>A0A396JNG5_MEDTR</name>
<reference evidence="1" key="1">
    <citation type="journal article" date="2018" name="Nat. Plants">
        <title>Whole-genome landscape of Medicago truncatula symbiotic genes.</title>
        <authorList>
            <person name="Pecrix Y."/>
            <person name="Gamas P."/>
            <person name="Carrere S."/>
        </authorList>
    </citation>
    <scope>NUCLEOTIDE SEQUENCE</scope>
    <source>
        <tissue evidence="1">Leaves</tissue>
    </source>
</reference>
<proteinExistence type="predicted"/>
<evidence type="ECO:0000313" key="1">
    <source>
        <dbReference type="EMBL" id="RHN78754.1"/>
    </source>
</evidence>
<accession>A0A396JNG5</accession>
<dbReference type="AlphaFoldDB" id="A0A396JNG5"/>
<comment type="caution">
    <text evidence="1">The sequence shown here is derived from an EMBL/GenBank/DDBJ whole genome shotgun (WGS) entry which is preliminary data.</text>
</comment>
<protein>
    <submittedName>
        <fullName evidence="1">Uncharacterized protein</fullName>
    </submittedName>
</protein>